<dbReference type="AlphaFoldDB" id="A0A0L0UL48"/>
<accession>A0A0L0UL48</accession>
<evidence type="ECO:0000313" key="3">
    <source>
        <dbReference type="Proteomes" id="UP000054564"/>
    </source>
</evidence>
<gene>
    <name evidence="2" type="ORF">PSTG_18929</name>
</gene>
<organism evidence="2 3">
    <name type="scientific">Puccinia striiformis f. sp. tritici PST-78</name>
    <dbReference type="NCBI Taxonomy" id="1165861"/>
    <lineage>
        <taxon>Eukaryota</taxon>
        <taxon>Fungi</taxon>
        <taxon>Dikarya</taxon>
        <taxon>Basidiomycota</taxon>
        <taxon>Pucciniomycotina</taxon>
        <taxon>Pucciniomycetes</taxon>
        <taxon>Pucciniales</taxon>
        <taxon>Pucciniaceae</taxon>
        <taxon>Puccinia</taxon>
    </lineage>
</organism>
<keyword evidence="3" id="KW-1185">Reference proteome</keyword>
<proteinExistence type="predicted"/>
<comment type="caution">
    <text evidence="2">The sequence shown here is derived from an EMBL/GenBank/DDBJ whole genome shotgun (WGS) entry which is preliminary data.</text>
</comment>
<dbReference type="Proteomes" id="UP000054564">
    <property type="component" value="Unassembled WGS sequence"/>
</dbReference>
<evidence type="ECO:0000256" key="1">
    <source>
        <dbReference type="SAM" id="MobiDB-lite"/>
    </source>
</evidence>
<feature type="compositionally biased region" description="Polar residues" evidence="1">
    <location>
        <begin position="119"/>
        <end position="150"/>
    </location>
</feature>
<protein>
    <submittedName>
        <fullName evidence="2">Uncharacterized protein</fullName>
    </submittedName>
</protein>
<reference evidence="3" key="1">
    <citation type="submission" date="2014-03" db="EMBL/GenBank/DDBJ databases">
        <title>The Genome Sequence of Puccinia striiformis f. sp. tritici PST-78.</title>
        <authorList>
            <consortium name="The Broad Institute Genome Sequencing Platform"/>
            <person name="Cuomo C."/>
            <person name="Hulbert S."/>
            <person name="Chen X."/>
            <person name="Walker B."/>
            <person name="Young S.K."/>
            <person name="Zeng Q."/>
            <person name="Gargeya S."/>
            <person name="Fitzgerald M."/>
            <person name="Haas B."/>
            <person name="Abouelleil A."/>
            <person name="Alvarado L."/>
            <person name="Arachchi H.M."/>
            <person name="Berlin A.M."/>
            <person name="Chapman S.B."/>
            <person name="Goldberg J."/>
            <person name="Griggs A."/>
            <person name="Gujja S."/>
            <person name="Hansen M."/>
            <person name="Howarth C."/>
            <person name="Imamovic A."/>
            <person name="Larimer J."/>
            <person name="McCowan C."/>
            <person name="Montmayeur A."/>
            <person name="Murphy C."/>
            <person name="Neiman D."/>
            <person name="Pearson M."/>
            <person name="Priest M."/>
            <person name="Roberts A."/>
            <person name="Saif S."/>
            <person name="Shea T."/>
            <person name="Sisk P."/>
            <person name="Sykes S."/>
            <person name="Wortman J."/>
            <person name="Nusbaum C."/>
            <person name="Birren B."/>
        </authorList>
    </citation>
    <scope>NUCLEOTIDE SEQUENCE [LARGE SCALE GENOMIC DNA]</scope>
    <source>
        <strain evidence="3">race PST-78</strain>
    </source>
</reference>
<dbReference type="EMBL" id="AJIL01004499">
    <property type="protein sequence ID" value="KNE87680.1"/>
    <property type="molecule type" value="Genomic_DNA"/>
</dbReference>
<feature type="region of interest" description="Disordered" evidence="1">
    <location>
        <begin position="112"/>
        <end position="175"/>
    </location>
</feature>
<feature type="non-terminal residue" evidence="2">
    <location>
        <position position="175"/>
    </location>
</feature>
<evidence type="ECO:0000313" key="2">
    <source>
        <dbReference type="EMBL" id="KNE87680.1"/>
    </source>
</evidence>
<name>A0A0L0UL48_9BASI</name>
<sequence>MQLQEEQQLNIEQRQADRERIARLENTLFDVVIKSEEEKSARLTPGPKPNRLALQKFRIAGGPSTTLSRFSNGPPSFNFFFPPRASPTTTIRSVSPGDYLKTPGYLTFMSRKVRRTSGKRGTNSKPVSLRSRSPNAGETHYGPNSANSQWGRRRPSSPSAVVHELFKRSSTLTSP</sequence>